<dbReference type="Gene3D" id="3.40.50.12780">
    <property type="entry name" value="N-terminal domain of ligase-like"/>
    <property type="match status" value="1"/>
</dbReference>
<reference evidence="3" key="1">
    <citation type="journal article" date="2015" name="Eukaryot. Cell">
        <title>Evolution of Chemical Diversity in Echinocandin Lipopeptide Antifungal Metabolites.</title>
        <authorList>
            <person name="Yue Q."/>
            <person name="Chen L."/>
            <person name="Zhang X."/>
            <person name="Li K."/>
            <person name="Sun J."/>
            <person name="Liu X."/>
            <person name="An Z."/>
            <person name="Bills G.F."/>
        </authorList>
    </citation>
    <scope>NUCLEOTIDE SEQUENCE</scope>
    <source>
        <strain evidence="3">Y-30462</strain>
    </source>
</reference>
<proteinExistence type="predicted"/>
<gene>
    <name evidence="3" type="primary">easD</name>
    <name evidence="4" type="ORF">DSM5745_09270</name>
</gene>
<evidence type="ECO:0000313" key="4">
    <source>
        <dbReference type="EMBL" id="RDW67404.1"/>
    </source>
</evidence>
<feature type="domain" description="AMP-dependent synthetase/ligase" evidence="1">
    <location>
        <begin position="48"/>
        <end position="417"/>
    </location>
</feature>
<dbReference type="EMBL" id="PVWQ01000012">
    <property type="protein sequence ID" value="RDW67404.1"/>
    <property type="molecule type" value="Genomic_DNA"/>
</dbReference>
<evidence type="ECO:0000313" key="5">
    <source>
        <dbReference type="Proteomes" id="UP000256690"/>
    </source>
</evidence>
<name>A0A0G3EUT8_9EURO</name>
<feature type="domain" description="AMP-binding enzyme C-terminal" evidence="2">
    <location>
        <begin position="474"/>
        <end position="555"/>
    </location>
</feature>
<dbReference type="Pfam" id="PF13193">
    <property type="entry name" value="AMP-binding_C"/>
    <property type="match status" value="1"/>
</dbReference>
<dbReference type="CDD" id="cd05911">
    <property type="entry name" value="Firefly_Luc_like"/>
    <property type="match status" value="1"/>
</dbReference>
<organism evidence="3">
    <name type="scientific">Aspergillus mulundensis</name>
    <dbReference type="NCBI Taxonomy" id="1810919"/>
    <lineage>
        <taxon>Eukaryota</taxon>
        <taxon>Fungi</taxon>
        <taxon>Dikarya</taxon>
        <taxon>Ascomycota</taxon>
        <taxon>Pezizomycotina</taxon>
        <taxon>Eurotiomycetes</taxon>
        <taxon>Eurotiomycetidae</taxon>
        <taxon>Eurotiales</taxon>
        <taxon>Aspergillaceae</taxon>
        <taxon>Aspergillus</taxon>
        <taxon>Aspergillus subgen. Nidulantes</taxon>
    </lineage>
</organism>
<dbReference type="InterPro" id="IPR045851">
    <property type="entry name" value="AMP-bd_C_sf"/>
</dbReference>
<dbReference type="OrthoDB" id="6509636at2759"/>
<dbReference type="STRING" id="1810919.A0A0G3EUT8"/>
<dbReference type="InterPro" id="IPR025110">
    <property type="entry name" value="AMP-bd_C"/>
</dbReference>
<keyword evidence="5" id="KW-1185">Reference proteome</keyword>
<dbReference type="GO" id="GO:0016405">
    <property type="term" value="F:CoA-ligase activity"/>
    <property type="evidence" value="ECO:0007669"/>
    <property type="project" value="TreeGrafter"/>
</dbReference>
<dbReference type="Proteomes" id="UP000256690">
    <property type="component" value="Unassembled WGS sequence"/>
</dbReference>
<reference evidence="4 5" key="2">
    <citation type="journal article" date="2018" name="IMA Fungus">
        <title>IMA Genome-F 9: Draft genome sequence of Annulohypoxylon stygium, Aspergillus mulundensis, Berkeleyomyces basicola (syn. Thielaviopsis basicola), Ceratocystis smalleyi, two Cercospora beticola strains, Coleophoma cylindrospora, Fusarium fracticaudum, Phialophora cf. hyalina, and Morchella septimelata.</title>
        <authorList>
            <person name="Wingfield B.D."/>
            <person name="Bills G.F."/>
            <person name="Dong Y."/>
            <person name="Huang W."/>
            <person name="Nel W.J."/>
            <person name="Swalarsk-Parry B.S."/>
            <person name="Vaghefi N."/>
            <person name="Wilken P.M."/>
            <person name="An Z."/>
            <person name="de Beer Z.W."/>
            <person name="De Vos L."/>
            <person name="Chen L."/>
            <person name="Duong T.A."/>
            <person name="Gao Y."/>
            <person name="Hammerbacher A."/>
            <person name="Kikkert J.R."/>
            <person name="Li Y."/>
            <person name="Li H."/>
            <person name="Li K."/>
            <person name="Li Q."/>
            <person name="Liu X."/>
            <person name="Ma X."/>
            <person name="Naidoo K."/>
            <person name="Pethybridge S.J."/>
            <person name="Sun J."/>
            <person name="Steenkamp E.T."/>
            <person name="van der Nest M.A."/>
            <person name="van Wyk S."/>
            <person name="Wingfield M.J."/>
            <person name="Xiong C."/>
            <person name="Yue Q."/>
            <person name="Zhang X."/>
        </authorList>
    </citation>
    <scope>NUCLEOTIDE SEQUENCE [LARGE SCALE GENOMIC DNA]</scope>
    <source>
        <strain evidence="4 5">DSM 5745</strain>
    </source>
</reference>
<dbReference type="EMBL" id="KP742484">
    <property type="protein sequence ID" value="AKJ70934.1"/>
    <property type="molecule type" value="Genomic_DNA"/>
</dbReference>
<protein>
    <submittedName>
        <fullName evidence="3">AMP-dependent CoA ligase</fullName>
    </submittedName>
</protein>
<dbReference type="InterPro" id="IPR000873">
    <property type="entry name" value="AMP-dep_synth/lig_dom"/>
</dbReference>
<dbReference type="Gene3D" id="3.30.300.30">
    <property type="match status" value="1"/>
</dbReference>
<evidence type="ECO:0000259" key="2">
    <source>
        <dbReference type="Pfam" id="PF13193"/>
    </source>
</evidence>
<evidence type="ECO:0000259" key="1">
    <source>
        <dbReference type="Pfam" id="PF00501"/>
    </source>
</evidence>
<sequence length="565" mass="62704">MVFSSPSWVPQIPCEIPDSVPVGQFALEGNAKLPPQCGGKPPFVCAITGKSYSSKTVSDRVDFLSRALARELGWSPNEGSPEDKVVGIYSWNTLDFFALCWAVHRLNGICLPLHPFSIVPEIVAHMKNAKCKVLVTCQSLISNSLEAAKELSLPEDRVYTMALPEGYIQNPEPIDHLKSVDQLIADGEELETLPPLKWEHGRAKTQVAYYCATGGTSGKQKLAKISHYNFIANVIQACMHESYAKSGRNEIAFGAIPLTHGYGLNIGHIMVYRGDTYVITPRFDMQLMLKTIERFRVERLYVVPPILAALAANPFLLDLHDLSSVRDTVTGAAALDRNVSSKLHQLRPTWSINHAYGLTETGVIVSLTSPHDVWHGSSGSLLPSFEIRLIRPDGTDIENLDEPGEVYFNSPSCFVGYVGDEESNKNIFDEKGWLKSGDIGVFRTSPKGYPHLFILDRIKDMIKVKGDQVLPRDIESVLLSHPAITDAAVIGVADELSGERAKAYIVRSKTVMEEMDEDDLADEIDEFVQARLHESHWLQDRIVFLEKLPKSEAGKVLKKELRALN</sequence>
<evidence type="ECO:0000313" key="3">
    <source>
        <dbReference type="EMBL" id="AKJ70934.1"/>
    </source>
</evidence>
<dbReference type="InterPro" id="IPR042099">
    <property type="entry name" value="ANL_N_sf"/>
</dbReference>
<dbReference type="PANTHER" id="PTHR24096:SF422">
    <property type="entry name" value="BCDNA.GH02901"/>
    <property type="match status" value="1"/>
</dbReference>
<dbReference type="SUPFAM" id="SSF56801">
    <property type="entry name" value="Acetyl-CoA synthetase-like"/>
    <property type="match status" value="1"/>
</dbReference>
<accession>A0A0G3EUT8</accession>
<dbReference type="AlphaFoldDB" id="A0A0G3EUT8"/>
<keyword evidence="3" id="KW-0436">Ligase</keyword>
<dbReference type="Pfam" id="PF00501">
    <property type="entry name" value="AMP-binding"/>
    <property type="match status" value="1"/>
</dbReference>
<dbReference type="PANTHER" id="PTHR24096">
    <property type="entry name" value="LONG-CHAIN-FATTY-ACID--COA LIGASE"/>
    <property type="match status" value="1"/>
</dbReference>